<dbReference type="SUPFAM" id="SSF141868">
    <property type="entry name" value="EAL domain-like"/>
    <property type="match status" value="1"/>
</dbReference>
<dbReference type="Gene3D" id="3.20.20.450">
    <property type="entry name" value="EAL domain"/>
    <property type="match status" value="1"/>
</dbReference>
<dbReference type="Pfam" id="PF00563">
    <property type="entry name" value="EAL"/>
    <property type="match status" value="1"/>
</dbReference>
<dbReference type="AlphaFoldDB" id="B9TF86"/>
<dbReference type="CDD" id="cd01948">
    <property type="entry name" value="EAL"/>
    <property type="match status" value="1"/>
</dbReference>
<dbReference type="GO" id="GO:0005886">
    <property type="term" value="C:plasma membrane"/>
    <property type="evidence" value="ECO:0000318"/>
    <property type="project" value="GO_Central"/>
</dbReference>
<dbReference type="EMBL" id="EQ979612">
    <property type="protein sequence ID" value="EEF25478.1"/>
    <property type="molecule type" value="Genomic_DNA"/>
</dbReference>
<dbReference type="PROSITE" id="PS50883">
    <property type="entry name" value="EAL"/>
    <property type="match status" value="1"/>
</dbReference>
<feature type="domain" description="EAL" evidence="1">
    <location>
        <begin position="15"/>
        <end position="270"/>
    </location>
</feature>
<sequence>MVEHQAWHIHHLLEQPFVVNGLTAKVSCSIGISIADSFTKHTFSNMQRESERALLWAKENQSQVEFYQAIRDKTNDKSWVISEFRQAIYYRQIVWQHWHQQQLDLTMALNVTARDLMNFDLEKEVAQALEKHATPANRIEVEITESSAIADPRRVKKLLSALIALGVKISIDDYGTGYSSLLYLQQLSLHYLKIDQQFIREMHHDASSLAIVRSTLELAKNLQIEVIAEGIHAVACLQQLVAMGCYGAQGFLFSEPLPASEIPATVRRIQATRYELD</sequence>
<accession>B9TF86</accession>
<dbReference type="STRING" id="3988.B9TF86"/>
<dbReference type="PANTHER" id="PTHR33121:SF70">
    <property type="entry name" value="SIGNALING PROTEIN YKOW"/>
    <property type="match status" value="1"/>
</dbReference>
<dbReference type="InterPro" id="IPR035919">
    <property type="entry name" value="EAL_sf"/>
</dbReference>
<dbReference type="InterPro" id="IPR043128">
    <property type="entry name" value="Rev_trsase/Diguanyl_cyclase"/>
</dbReference>
<dbReference type="Proteomes" id="UP000008311">
    <property type="component" value="Unassembled WGS sequence"/>
</dbReference>
<evidence type="ECO:0000313" key="2">
    <source>
        <dbReference type="EMBL" id="EEF25478.1"/>
    </source>
</evidence>
<dbReference type="InterPro" id="IPR001633">
    <property type="entry name" value="EAL_dom"/>
</dbReference>
<name>B9TF86_RICCO</name>
<dbReference type="Gene3D" id="3.30.70.270">
    <property type="match status" value="1"/>
</dbReference>
<protein>
    <recommendedName>
        <fullName evidence="1">EAL domain-containing protein</fullName>
    </recommendedName>
</protein>
<evidence type="ECO:0000259" key="1">
    <source>
        <dbReference type="PROSITE" id="PS50883"/>
    </source>
</evidence>
<dbReference type="InParanoid" id="B9TF86"/>
<dbReference type="InterPro" id="IPR050706">
    <property type="entry name" value="Cyclic-di-GMP_PDE-like"/>
</dbReference>
<proteinExistence type="predicted"/>
<dbReference type="PANTHER" id="PTHR33121">
    <property type="entry name" value="CYCLIC DI-GMP PHOSPHODIESTERASE PDEF"/>
    <property type="match status" value="1"/>
</dbReference>
<reference evidence="3" key="1">
    <citation type="journal article" date="2010" name="Nat. Biotechnol.">
        <title>Draft genome sequence of the oilseed species Ricinus communis.</title>
        <authorList>
            <person name="Chan A.P."/>
            <person name="Crabtree J."/>
            <person name="Zhao Q."/>
            <person name="Lorenzi H."/>
            <person name="Orvis J."/>
            <person name="Puiu D."/>
            <person name="Melake-Berhan A."/>
            <person name="Jones K.M."/>
            <person name="Redman J."/>
            <person name="Chen G."/>
            <person name="Cahoon E.B."/>
            <person name="Gedil M."/>
            <person name="Stanke M."/>
            <person name="Haas B.J."/>
            <person name="Wortman J.R."/>
            <person name="Fraser-Liggett C.M."/>
            <person name="Ravel J."/>
            <person name="Rabinowicz P.D."/>
        </authorList>
    </citation>
    <scope>NUCLEOTIDE SEQUENCE [LARGE SCALE GENOMIC DNA]</scope>
    <source>
        <strain evidence="3">cv. Hale</strain>
    </source>
</reference>
<keyword evidence="3" id="KW-1185">Reference proteome</keyword>
<gene>
    <name evidence="2" type="ORF">RCOM_1889530</name>
</gene>
<dbReference type="SMART" id="SM00052">
    <property type="entry name" value="EAL"/>
    <property type="match status" value="1"/>
</dbReference>
<evidence type="ECO:0000313" key="3">
    <source>
        <dbReference type="Proteomes" id="UP000008311"/>
    </source>
</evidence>
<organism evidence="2 3">
    <name type="scientific">Ricinus communis</name>
    <name type="common">Castor bean</name>
    <dbReference type="NCBI Taxonomy" id="3988"/>
    <lineage>
        <taxon>Eukaryota</taxon>
        <taxon>Viridiplantae</taxon>
        <taxon>Streptophyta</taxon>
        <taxon>Embryophyta</taxon>
        <taxon>Tracheophyta</taxon>
        <taxon>Spermatophyta</taxon>
        <taxon>Magnoliopsida</taxon>
        <taxon>eudicotyledons</taxon>
        <taxon>Gunneridae</taxon>
        <taxon>Pentapetalae</taxon>
        <taxon>rosids</taxon>
        <taxon>fabids</taxon>
        <taxon>Malpighiales</taxon>
        <taxon>Euphorbiaceae</taxon>
        <taxon>Acalyphoideae</taxon>
        <taxon>Acalypheae</taxon>
        <taxon>Ricinus</taxon>
    </lineage>
</organism>
<dbReference type="GO" id="GO:0071111">
    <property type="term" value="F:cyclic-guanylate-specific phosphodiesterase activity"/>
    <property type="evidence" value="ECO:0000318"/>
    <property type="project" value="GO_Central"/>
</dbReference>